<protein>
    <submittedName>
        <fullName evidence="1">Uncharacterized protein</fullName>
    </submittedName>
</protein>
<evidence type="ECO:0000313" key="1">
    <source>
        <dbReference type="EMBL" id="CAB4153935.1"/>
    </source>
</evidence>
<sequence length="52" mass="6451">MKPFRKVYELTYKEKMFYVHKKILFFRITISKQFLKAYGNPEPAIKYMRSLK</sequence>
<name>A0A6J5N334_9CAUD</name>
<proteinExistence type="predicted"/>
<dbReference type="EMBL" id="LR796595">
    <property type="protein sequence ID" value="CAB4153935.1"/>
    <property type="molecule type" value="Genomic_DNA"/>
</dbReference>
<reference evidence="1" key="1">
    <citation type="submission" date="2020-04" db="EMBL/GenBank/DDBJ databases">
        <authorList>
            <person name="Chiriac C."/>
            <person name="Salcher M."/>
            <person name="Ghai R."/>
            <person name="Kavagutti S V."/>
        </authorList>
    </citation>
    <scope>NUCLEOTIDE SEQUENCE</scope>
</reference>
<organism evidence="1">
    <name type="scientific">uncultured Caudovirales phage</name>
    <dbReference type="NCBI Taxonomy" id="2100421"/>
    <lineage>
        <taxon>Viruses</taxon>
        <taxon>Duplodnaviria</taxon>
        <taxon>Heunggongvirae</taxon>
        <taxon>Uroviricota</taxon>
        <taxon>Caudoviricetes</taxon>
        <taxon>Peduoviridae</taxon>
        <taxon>Maltschvirus</taxon>
        <taxon>Maltschvirus maltsch</taxon>
    </lineage>
</organism>
<gene>
    <name evidence="1" type="ORF">UFOVP638_39</name>
</gene>
<accession>A0A6J5N334</accession>